<dbReference type="GO" id="GO:0005737">
    <property type="term" value="C:cytoplasm"/>
    <property type="evidence" value="ECO:0007669"/>
    <property type="project" value="UniProtKB-SubCell"/>
</dbReference>
<proteinExistence type="predicted"/>
<organism evidence="7 8">
    <name type="scientific">Tieghemiomyces parasiticus</name>
    <dbReference type="NCBI Taxonomy" id="78921"/>
    <lineage>
        <taxon>Eukaryota</taxon>
        <taxon>Fungi</taxon>
        <taxon>Fungi incertae sedis</taxon>
        <taxon>Zoopagomycota</taxon>
        <taxon>Kickxellomycotina</taxon>
        <taxon>Dimargaritomycetes</taxon>
        <taxon>Dimargaritales</taxon>
        <taxon>Dimargaritaceae</taxon>
        <taxon>Tieghemiomyces</taxon>
    </lineage>
</organism>
<reference evidence="7" key="1">
    <citation type="submission" date="2022-07" db="EMBL/GenBank/DDBJ databases">
        <title>Phylogenomic reconstructions and comparative analyses of Kickxellomycotina fungi.</title>
        <authorList>
            <person name="Reynolds N.K."/>
            <person name="Stajich J.E."/>
            <person name="Barry K."/>
            <person name="Grigoriev I.V."/>
            <person name="Crous P."/>
            <person name="Smith M.E."/>
        </authorList>
    </citation>
    <scope>NUCLEOTIDE SEQUENCE</scope>
    <source>
        <strain evidence="7">RSA 861</strain>
    </source>
</reference>
<feature type="domain" description="26S proteasome regulatory subunit Rpn7 N-terminal" evidence="6">
    <location>
        <begin position="102"/>
        <end position="274"/>
    </location>
</feature>
<dbReference type="GO" id="GO:0008180">
    <property type="term" value="C:COP9 signalosome"/>
    <property type="evidence" value="ECO:0007669"/>
    <property type="project" value="UniProtKB-KW"/>
</dbReference>
<evidence type="ECO:0000313" key="7">
    <source>
        <dbReference type="EMBL" id="KAJ1927832.1"/>
    </source>
</evidence>
<dbReference type="PANTHER" id="PTHR14145">
    <property type="entry name" value="26S PROTESOME SUBUNIT 6"/>
    <property type="match status" value="1"/>
</dbReference>
<keyword evidence="4" id="KW-0736">Signalosome</keyword>
<comment type="caution">
    <text evidence="7">The sequence shown here is derived from an EMBL/GenBank/DDBJ whole genome shotgun (WGS) entry which is preliminary data.</text>
</comment>
<keyword evidence="3" id="KW-0963">Cytoplasm</keyword>
<dbReference type="InterPro" id="IPR019585">
    <property type="entry name" value="Rpn7/CSN1"/>
</dbReference>
<keyword evidence="8" id="KW-1185">Reference proteome</keyword>
<dbReference type="AlphaFoldDB" id="A0A9W8AEV3"/>
<gene>
    <name evidence="7" type="ORF">IWQ60_002597</name>
</gene>
<sequence>MSTSNHAARPDVAAIEDHLAYYQGQAKVQRLLFVASCDPVLRPAAYRAALHELKSRTVDVNQYLAVYEDLWHRYRNEPWCSGGEVGDGGETGSDGVVIPPHDEAWAEATRQANRATLSRLETELRTYRENQLSESIGLGYRDLGDASARIGDGQSAVKYYQQARLNLIDSSQLVATHLRIIEKLAVTHKLWSTLNASLDHLAKLKDDSITQADSALVLAARALYRLNQGDYHGAARHLMDITAEPESLTMQILSPQAIATLVMFCSLATFSRDEHRSLLFDHPWFIPYLELNPVVFQTLNAFYNAQYREGFALLSGQLVLSRLDLHLAMPLEKGLLDQIRDTLLAAYMRPFSTVRLDTMAWAFDMPESILERRIFCLLQRPPAKGHSERTARIDGVTKTITFNAVHPFQSSLAESEVLEENLTQTARLIRSRVALTEAGMYISGGKRYA</sequence>
<dbReference type="Gene3D" id="1.25.40.570">
    <property type="match status" value="1"/>
</dbReference>
<dbReference type="PANTHER" id="PTHR14145:SF2">
    <property type="entry name" value="COP9 SIGNALOSOME COMPLEX SUBUNIT 1"/>
    <property type="match status" value="1"/>
</dbReference>
<dbReference type="Pfam" id="PF10602">
    <property type="entry name" value="RPN7"/>
    <property type="match status" value="1"/>
</dbReference>
<accession>A0A9W8AEV3</accession>
<evidence type="ECO:0000256" key="3">
    <source>
        <dbReference type="ARBA" id="ARBA00022490"/>
    </source>
</evidence>
<evidence type="ECO:0000256" key="5">
    <source>
        <dbReference type="ARBA" id="ARBA00023242"/>
    </source>
</evidence>
<evidence type="ECO:0000313" key="8">
    <source>
        <dbReference type="Proteomes" id="UP001150569"/>
    </source>
</evidence>
<evidence type="ECO:0000256" key="4">
    <source>
        <dbReference type="ARBA" id="ARBA00022790"/>
    </source>
</evidence>
<evidence type="ECO:0000256" key="2">
    <source>
        <dbReference type="ARBA" id="ARBA00004496"/>
    </source>
</evidence>
<dbReference type="EMBL" id="JANBPT010000100">
    <property type="protein sequence ID" value="KAJ1927832.1"/>
    <property type="molecule type" value="Genomic_DNA"/>
</dbReference>
<protein>
    <recommendedName>
        <fullName evidence="6">26S proteasome regulatory subunit Rpn7 N-terminal domain-containing protein</fullName>
    </recommendedName>
</protein>
<comment type="subcellular location">
    <subcellularLocation>
        <location evidence="2">Cytoplasm</location>
    </subcellularLocation>
    <subcellularLocation>
        <location evidence="1">Nucleus</location>
    </subcellularLocation>
</comment>
<name>A0A9W8AEV3_9FUNG</name>
<dbReference type="Proteomes" id="UP001150569">
    <property type="component" value="Unassembled WGS sequence"/>
</dbReference>
<evidence type="ECO:0000256" key="1">
    <source>
        <dbReference type="ARBA" id="ARBA00004123"/>
    </source>
</evidence>
<dbReference type="InterPro" id="IPR045135">
    <property type="entry name" value="Rpn7_N"/>
</dbReference>
<dbReference type="OrthoDB" id="422427at2759"/>
<keyword evidence="5" id="KW-0539">Nucleus</keyword>
<evidence type="ECO:0000259" key="6">
    <source>
        <dbReference type="Pfam" id="PF10602"/>
    </source>
</evidence>